<evidence type="ECO:0000256" key="5">
    <source>
        <dbReference type="ARBA" id="ARBA00023163"/>
    </source>
</evidence>
<dbReference type="Gene3D" id="1.10.10.10">
    <property type="entry name" value="Winged helix-like DNA-binding domain superfamily/Winged helix DNA-binding domain"/>
    <property type="match status" value="1"/>
</dbReference>
<protein>
    <submittedName>
        <fullName evidence="7">LysR family transcriptional regulator</fullName>
    </submittedName>
</protein>
<dbReference type="EMBL" id="JABBNB010000003">
    <property type="protein sequence ID" value="NMO00416.1"/>
    <property type="molecule type" value="Genomic_DNA"/>
</dbReference>
<keyword evidence="2" id="KW-0805">Transcription regulation</keyword>
<dbReference type="Proteomes" id="UP000550729">
    <property type="component" value="Unassembled WGS sequence"/>
</dbReference>
<dbReference type="SUPFAM" id="SSF46785">
    <property type="entry name" value="Winged helix' DNA-binding domain"/>
    <property type="match status" value="1"/>
</dbReference>
<dbReference type="InterPro" id="IPR005119">
    <property type="entry name" value="LysR_subst-bd"/>
</dbReference>
<gene>
    <name evidence="7" type="ORF">HH308_04215</name>
</gene>
<dbReference type="Gene3D" id="3.40.190.10">
    <property type="entry name" value="Periplasmic binding protein-like II"/>
    <property type="match status" value="2"/>
</dbReference>
<dbReference type="AlphaFoldDB" id="A0A848KP09"/>
<evidence type="ECO:0000313" key="8">
    <source>
        <dbReference type="Proteomes" id="UP000550729"/>
    </source>
</evidence>
<dbReference type="PANTHER" id="PTHR30346:SF0">
    <property type="entry name" value="HCA OPERON TRANSCRIPTIONAL ACTIVATOR HCAR"/>
    <property type="match status" value="1"/>
</dbReference>
<dbReference type="Pfam" id="PF00126">
    <property type="entry name" value="HTH_1"/>
    <property type="match status" value="1"/>
</dbReference>
<dbReference type="PROSITE" id="PS50931">
    <property type="entry name" value="HTH_LYSR"/>
    <property type="match status" value="1"/>
</dbReference>
<evidence type="ECO:0000256" key="1">
    <source>
        <dbReference type="ARBA" id="ARBA00009437"/>
    </source>
</evidence>
<dbReference type="GO" id="GO:0003677">
    <property type="term" value="F:DNA binding"/>
    <property type="evidence" value="ECO:0007669"/>
    <property type="project" value="UniProtKB-KW"/>
</dbReference>
<comment type="similarity">
    <text evidence="1">Belongs to the LysR transcriptional regulatory family.</text>
</comment>
<name>A0A848KP09_9ACTN</name>
<dbReference type="GO" id="GO:0032993">
    <property type="term" value="C:protein-DNA complex"/>
    <property type="evidence" value="ECO:0007669"/>
    <property type="project" value="TreeGrafter"/>
</dbReference>
<dbReference type="RefSeq" id="WP_170192913.1">
    <property type="nucleotide sequence ID" value="NZ_JABBNB010000003.1"/>
</dbReference>
<keyword evidence="4" id="KW-0010">Activator</keyword>
<dbReference type="FunFam" id="1.10.10.10:FF:000001">
    <property type="entry name" value="LysR family transcriptional regulator"/>
    <property type="match status" value="1"/>
</dbReference>
<dbReference type="SUPFAM" id="SSF53850">
    <property type="entry name" value="Periplasmic binding protein-like II"/>
    <property type="match status" value="1"/>
</dbReference>
<dbReference type="InterPro" id="IPR000847">
    <property type="entry name" value="LysR_HTH_N"/>
</dbReference>
<evidence type="ECO:0000256" key="4">
    <source>
        <dbReference type="ARBA" id="ARBA00023159"/>
    </source>
</evidence>
<evidence type="ECO:0000259" key="6">
    <source>
        <dbReference type="PROSITE" id="PS50931"/>
    </source>
</evidence>
<dbReference type="GO" id="GO:0003700">
    <property type="term" value="F:DNA-binding transcription factor activity"/>
    <property type="evidence" value="ECO:0007669"/>
    <property type="project" value="InterPro"/>
</dbReference>
<dbReference type="InterPro" id="IPR036388">
    <property type="entry name" value="WH-like_DNA-bd_sf"/>
</dbReference>
<dbReference type="PRINTS" id="PR00039">
    <property type="entry name" value="HTHLYSR"/>
</dbReference>
<keyword evidence="3" id="KW-0238">DNA-binding</keyword>
<keyword evidence="5" id="KW-0804">Transcription</keyword>
<comment type="caution">
    <text evidence="7">The sequence shown here is derived from an EMBL/GenBank/DDBJ whole genome shotgun (WGS) entry which is preliminary data.</text>
</comment>
<dbReference type="InterPro" id="IPR036390">
    <property type="entry name" value="WH_DNA-bd_sf"/>
</dbReference>
<sequence length="295" mass="31464">MELSDIRAFLAVAEELHFGRAAARLHMAQPPLSRTIKQLERKLGATLFNRNTRSVQLTSAGASLVAPARDVLAAVHRAEAAVSAAAGAEVGEVRIAFAGLSTHMLVAELARAVRAEHPGVHLELSSQNFAQPAMKKVAIGDTDLALGRWDIVPAEIATDVVMSDSLVVALPDTHRFACEPQVSIGLLSDDGFVSLPLHEGAIMPDRLLRLAQVNGFVPNIIQIAPDTQTALALVSAEVGAHLTLASVARNVREPHVSFVPLADDAPDVDLRAAWRRNDANPALRAVLEALFALKR</sequence>
<proteinExistence type="inferred from homology"/>
<dbReference type="PANTHER" id="PTHR30346">
    <property type="entry name" value="TRANSCRIPTIONAL DUAL REGULATOR HCAR-RELATED"/>
    <property type="match status" value="1"/>
</dbReference>
<dbReference type="CDD" id="cd08414">
    <property type="entry name" value="PBP2_LTTR_aromatics_like"/>
    <property type="match status" value="1"/>
</dbReference>
<evidence type="ECO:0000256" key="2">
    <source>
        <dbReference type="ARBA" id="ARBA00023015"/>
    </source>
</evidence>
<dbReference type="Pfam" id="PF03466">
    <property type="entry name" value="LysR_substrate"/>
    <property type="match status" value="1"/>
</dbReference>
<keyword evidence="8" id="KW-1185">Reference proteome</keyword>
<evidence type="ECO:0000256" key="3">
    <source>
        <dbReference type="ARBA" id="ARBA00023125"/>
    </source>
</evidence>
<accession>A0A848KP09</accession>
<evidence type="ECO:0000313" key="7">
    <source>
        <dbReference type="EMBL" id="NMO00416.1"/>
    </source>
</evidence>
<feature type="domain" description="HTH lysR-type" evidence="6">
    <location>
        <begin position="1"/>
        <end position="58"/>
    </location>
</feature>
<reference evidence="7 8" key="1">
    <citation type="submission" date="2020-04" db="EMBL/GenBank/DDBJ databases">
        <title>Gordonia sp. nov. TBRC 11910.</title>
        <authorList>
            <person name="Suriyachadkun C."/>
        </authorList>
    </citation>
    <scope>NUCLEOTIDE SEQUENCE [LARGE SCALE GENOMIC DNA]</scope>
    <source>
        <strain evidence="7 8">TBRC 11910</strain>
    </source>
</reference>
<organism evidence="7 8">
    <name type="scientific">Gordonia asplenii</name>
    <dbReference type="NCBI Taxonomy" id="2725283"/>
    <lineage>
        <taxon>Bacteria</taxon>
        <taxon>Bacillati</taxon>
        <taxon>Actinomycetota</taxon>
        <taxon>Actinomycetes</taxon>
        <taxon>Mycobacteriales</taxon>
        <taxon>Gordoniaceae</taxon>
        <taxon>Gordonia</taxon>
    </lineage>
</organism>